<proteinExistence type="predicted"/>
<dbReference type="Pfam" id="PF03061">
    <property type="entry name" value="4HBT"/>
    <property type="match status" value="1"/>
</dbReference>
<organism evidence="3 4">
    <name type="scientific">Kordia periserrulae</name>
    <dbReference type="NCBI Taxonomy" id="701523"/>
    <lineage>
        <taxon>Bacteria</taxon>
        <taxon>Pseudomonadati</taxon>
        <taxon>Bacteroidota</taxon>
        <taxon>Flavobacteriia</taxon>
        <taxon>Flavobacteriales</taxon>
        <taxon>Flavobacteriaceae</taxon>
        <taxon>Kordia</taxon>
    </lineage>
</organism>
<dbReference type="NCBIfam" id="TIGR00369">
    <property type="entry name" value="unchar_dom_1"/>
    <property type="match status" value="1"/>
</dbReference>
<gene>
    <name evidence="3" type="ORF">C8N46_101804</name>
</gene>
<dbReference type="RefSeq" id="WP_108113534.1">
    <property type="nucleotide sequence ID" value="NZ_QBKT01000001.1"/>
</dbReference>
<keyword evidence="4" id="KW-1185">Reference proteome</keyword>
<keyword evidence="1" id="KW-0378">Hydrolase</keyword>
<feature type="domain" description="Thioesterase" evidence="2">
    <location>
        <begin position="48"/>
        <end position="122"/>
    </location>
</feature>
<evidence type="ECO:0000313" key="3">
    <source>
        <dbReference type="EMBL" id="PTX64193.1"/>
    </source>
</evidence>
<dbReference type="InterPro" id="IPR029069">
    <property type="entry name" value="HotDog_dom_sf"/>
</dbReference>
<dbReference type="OrthoDB" id="344730at2"/>
<dbReference type="CDD" id="cd03443">
    <property type="entry name" value="PaaI_thioesterase"/>
    <property type="match status" value="1"/>
</dbReference>
<dbReference type="InterPro" id="IPR003736">
    <property type="entry name" value="PAAI_dom"/>
</dbReference>
<dbReference type="EMBL" id="QBKT01000001">
    <property type="protein sequence ID" value="PTX64193.1"/>
    <property type="molecule type" value="Genomic_DNA"/>
</dbReference>
<protein>
    <submittedName>
        <fullName evidence="3">Uncharacterized protein (TIGR00369 family)</fullName>
    </submittedName>
</protein>
<dbReference type="InterPro" id="IPR006683">
    <property type="entry name" value="Thioestr_dom"/>
</dbReference>
<dbReference type="AlphaFoldDB" id="A0A2T6C7C0"/>
<accession>A0A2T6C7C0</accession>
<dbReference type="Proteomes" id="UP000244090">
    <property type="component" value="Unassembled WGS sequence"/>
</dbReference>
<sequence>MEQYRKLERMYLSANMNTQIYHTTEITIADETATISMTINPKYFHALGAIHGSVYFKLLDDAAFFAVNSVVKDAFVLTTSFNINITRPISKGKITATGKVKFKSRNLFVAESTLVDEKGREIAFGTGNFAKSKVALSEDIGYQ</sequence>
<dbReference type="Gene3D" id="3.10.129.10">
    <property type="entry name" value="Hotdog Thioesterase"/>
    <property type="match status" value="1"/>
</dbReference>
<evidence type="ECO:0000256" key="1">
    <source>
        <dbReference type="ARBA" id="ARBA00022801"/>
    </source>
</evidence>
<name>A0A2T6C7C0_9FLAO</name>
<evidence type="ECO:0000259" key="2">
    <source>
        <dbReference type="Pfam" id="PF03061"/>
    </source>
</evidence>
<dbReference type="GO" id="GO:0016289">
    <property type="term" value="F:acyl-CoA hydrolase activity"/>
    <property type="evidence" value="ECO:0007669"/>
    <property type="project" value="UniProtKB-ARBA"/>
</dbReference>
<comment type="caution">
    <text evidence="3">The sequence shown here is derived from an EMBL/GenBank/DDBJ whole genome shotgun (WGS) entry which is preliminary data.</text>
</comment>
<reference evidence="3 4" key="1">
    <citation type="submission" date="2018-04" db="EMBL/GenBank/DDBJ databases">
        <title>Genomic Encyclopedia of Archaeal and Bacterial Type Strains, Phase II (KMG-II): from individual species to whole genera.</title>
        <authorList>
            <person name="Goeker M."/>
        </authorList>
    </citation>
    <scope>NUCLEOTIDE SEQUENCE [LARGE SCALE GENOMIC DNA]</scope>
    <source>
        <strain evidence="3 4">DSM 25731</strain>
    </source>
</reference>
<dbReference type="SUPFAM" id="SSF54637">
    <property type="entry name" value="Thioesterase/thiol ester dehydrase-isomerase"/>
    <property type="match status" value="1"/>
</dbReference>
<evidence type="ECO:0000313" key="4">
    <source>
        <dbReference type="Proteomes" id="UP000244090"/>
    </source>
</evidence>